<name>A0ACB8B0C4_9AGAM</name>
<reference evidence="1" key="1">
    <citation type="journal article" date="2021" name="New Phytol.">
        <title>Evolutionary innovations through gain and loss of genes in the ectomycorrhizal Boletales.</title>
        <authorList>
            <person name="Wu G."/>
            <person name="Miyauchi S."/>
            <person name="Morin E."/>
            <person name="Kuo A."/>
            <person name="Drula E."/>
            <person name="Varga T."/>
            <person name="Kohler A."/>
            <person name="Feng B."/>
            <person name="Cao Y."/>
            <person name="Lipzen A."/>
            <person name="Daum C."/>
            <person name="Hundley H."/>
            <person name="Pangilinan J."/>
            <person name="Johnson J."/>
            <person name="Barry K."/>
            <person name="LaButti K."/>
            <person name="Ng V."/>
            <person name="Ahrendt S."/>
            <person name="Min B."/>
            <person name="Choi I.G."/>
            <person name="Park H."/>
            <person name="Plett J.M."/>
            <person name="Magnuson J."/>
            <person name="Spatafora J.W."/>
            <person name="Nagy L.G."/>
            <person name="Henrissat B."/>
            <person name="Grigoriev I.V."/>
            <person name="Yang Z.L."/>
            <person name="Xu J."/>
            <person name="Martin F.M."/>
        </authorList>
    </citation>
    <scope>NUCLEOTIDE SEQUENCE</scope>
    <source>
        <strain evidence="1">KUC20120723A-06</strain>
    </source>
</reference>
<organism evidence="1 2">
    <name type="scientific">Leucogyrophana mollusca</name>
    <dbReference type="NCBI Taxonomy" id="85980"/>
    <lineage>
        <taxon>Eukaryota</taxon>
        <taxon>Fungi</taxon>
        <taxon>Dikarya</taxon>
        <taxon>Basidiomycota</taxon>
        <taxon>Agaricomycotina</taxon>
        <taxon>Agaricomycetes</taxon>
        <taxon>Agaricomycetidae</taxon>
        <taxon>Boletales</taxon>
        <taxon>Boletales incertae sedis</taxon>
        <taxon>Leucogyrophana</taxon>
    </lineage>
</organism>
<protein>
    <submittedName>
        <fullName evidence="1">Uncharacterized protein</fullName>
    </submittedName>
</protein>
<evidence type="ECO:0000313" key="2">
    <source>
        <dbReference type="Proteomes" id="UP000790709"/>
    </source>
</evidence>
<proteinExistence type="predicted"/>
<dbReference type="Proteomes" id="UP000790709">
    <property type="component" value="Unassembled WGS sequence"/>
</dbReference>
<keyword evidence="2" id="KW-1185">Reference proteome</keyword>
<comment type="caution">
    <text evidence="1">The sequence shown here is derived from an EMBL/GenBank/DDBJ whole genome shotgun (WGS) entry which is preliminary data.</text>
</comment>
<evidence type="ECO:0000313" key="1">
    <source>
        <dbReference type="EMBL" id="KAH7918679.1"/>
    </source>
</evidence>
<gene>
    <name evidence="1" type="ORF">BV22DRAFT_1051578</name>
</gene>
<sequence>MATVCLEDSDMLLMAFMEEKEKIEQCSLLSLLLMVLNLKQYSREPPINKGLSVLAEEEHSDMAFAAKCAEGLLAWMSMTMEGAEAATTIQPSDLKAIPGKLNYWYSTTIPKGDYWPSLMVEVGWSQKYKDLLKSVNIWLLDERSDGLEVGNGSGEVNYIINPVVPVNENRLCILCPLFPDYMVYVQPDLCRAQGASAYHLPMDPHSNGIGQDPVLDHFVIHSLLYLPQVVVVDEVQVEPFIIVIRS</sequence>
<accession>A0ACB8B0C4</accession>
<dbReference type="EMBL" id="MU266750">
    <property type="protein sequence ID" value="KAH7918679.1"/>
    <property type="molecule type" value="Genomic_DNA"/>
</dbReference>